<reference evidence="2" key="1">
    <citation type="submission" date="2022-07" db="EMBL/GenBank/DDBJ databases">
        <authorList>
            <person name="Jung M.-Y."/>
            <person name="Lee M."/>
        </authorList>
    </citation>
    <scope>NUCLEOTIDE SEQUENCE</scope>
    <source>
        <strain evidence="2">S8</strain>
    </source>
</reference>
<evidence type="ECO:0000313" key="2">
    <source>
        <dbReference type="EMBL" id="MCQ9210403.1"/>
    </source>
</evidence>
<dbReference type="Pfam" id="PF05175">
    <property type="entry name" value="MTS"/>
    <property type="match status" value="1"/>
</dbReference>
<accession>A0ABT1WPD0</accession>
<name>A0ABT1WPD0_9LACT</name>
<reference evidence="2" key="2">
    <citation type="journal article" date="2023" name="Curr. Microbiol.">
        <title>Granulicatella seriolae sp. nov., a Novel Facultative Anaerobe Isolated from Yellowtail Marine Fish.</title>
        <authorList>
            <person name="Lee M."/>
            <person name="Choi Y.J."/>
            <person name="Farooq A."/>
            <person name="Jeong J.B."/>
            <person name="Jung M.Y."/>
        </authorList>
    </citation>
    <scope>NUCLEOTIDE SEQUENCE</scope>
    <source>
        <strain evidence="2">S8</strain>
    </source>
</reference>
<reference evidence="2" key="3">
    <citation type="journal article" date="2023" name="Microbiol. Resour. Announc.">
        <title>Draft Genome Sequence of Granulicatella sp. Strain S8, Isolated from a Marine Fish, Seriola quinqueradiata.</title>
        <authorList>
            <person name="Lee M."/>
            <person name="Farooq A."/>
            <person name="Jeong J.B."/>
            <person name="Jung M.Y."/>
        </authorList>
    </citation>
    <scope>NUCLEOTIDE SEQUENCE</scope>
    <source>
        <strain evidence="2">S8</strain>
    </source>
</reference>
<evidence type="ECO:0000313" key="3">
    <source>
        <dbReference type="Proteomes" id="UP001059480"/>
    </source>
</evidence>
<dbReference type="Gene3D" id="3.40.50.150">
    <property type="entry name" value="Vaccinia Virus protein VP39"/>
    <property type="match status" value="1"/>
</dbReference>
<dbReference type="InterPro" id="IPR007848">
    <property type="entry name" value="Small_mtfrase_dom"/>
</dbReference>
<dbReference type="InterPro" id="IPR050210">
    <property type="entry name" value="tRNA_Adenine-N(6)_MTase"/>
</dbReference>
<gene>
    <name evidence="2" type="ORF">NPA36_07545</name>
</gene>
<dbReference type="CDD" id="cd02440">
    <property type="entry name" value="AdoMet_MTases"/>
    <property type="match status" value="1"/>
</dbReference>
<proteinExistence type="predicted"/>
<dbReference type="EMBL" id="JANHNZ010000007">
    <property type="protein sequence ID" value="MCQ9210403.1"/>
    <property type="molecule type" value="Genomic_DNA"/>
</dbReference>
<comment type="caution">
    <text evidence="2">The sequence shown here is derived from an EMBL/GenBank/DDBJ whole genome shotgun (WGS) entry which is preliminary data.</text>
</comment>
<keyword evidence="3" id="KW-1185">Reference proteome</keyword>
<dbReference type="Proteomes" id="UP001059480">
    <property type="component" value="Unassembled WGS sequence"/>
</dbReference>
<protein>
    <submittedName>
        <fullName evidence="2">tRNA1(Val) (Adenine(37)-N6)-methyltransferase</fullName>
    </submittedName>
</protein>
<evidence type="ECO:0000259" key="1">
    <source>
        <dbReference type="Pfam" id="PF05175"/>
    </source>
</evidence>
<dbReference type="PANTHER" id="PTHR47739">
    <property type="entry name" value="TRNA1(VAL) (ADENINE(37)-N6)-METHYLTRANSFERASE"/>
    <property type="match status" value="1"/>
</dbReference>
<organism evidence="2 3">
    <name type="scientific">Granulicatella seriolae</name>
    <dbReference type="NCBI Taxonomy" id="2967226"/>
    <lineage>
        <taxon>Bacteria</taxon>
        <taxon>Bacillati</taxon>
        <taxon>Bacillota</taxon>
        <taxon>Bacilli</taxon>
        <taxon>Lactobacillales</taxon>
        <taxon>Carnobacteriaceae</taxon>
        <taxon>Granulicatella</taxon>
    </lineage>
</organism>
<feature type="domain" description="Methyltransferase small" evidence="1">
    <location>
        <begin position="32"/>
        <end position="137"/>
    </location>
</feature>
<dbReference type="PANTHER" id="PTHR47739:SF1">
    <property type="entry name" value="TRNA1(VAL) (ADENINE(37)-N6)-METHYLTRANSFERASE"/>
    <property type="match status" value="1"/>
</dbReference>
<dbReference type="SUPFAM" id="SSF53335">
    <property type="entry name" value="S-adenosyl-L-methionine-dependent methyltransferases"/>
    <property type="match status" value="1"/>
</dbReference>
<sequence length="248" mass="28031">MLKDGERLDRLEREGLGIIQSPQVFSFSMDAVLLADFAAIAHTRPAKIVDLCAGNGAVSLMLSAKTKNPILGIEIQEELVDMAKRSIELNQLQEQVHILQGDVRQLSSLIEKDSVDFITCNPPYFKALESNQVHKKLAHTLARHEIFLPLEELLSAISQVLKMRGKAYLVHRPDRLSDIIDLARMYRLEPKRIRFVHPRAHKEANIVLIELMKDGSPGGAKILPPLIVFESEQVYTQEVREIYYGTKS</sequence>
<dbReference type="InterPro" id="IPR029063">
    <property type="entry name" value="SAM-dependent_MTases_sf"/>
</dbReference>
<dbReference type="RefSeq" id="WP_256945516.1">
    <property type="nucleotide sequence ID" value="NZ_JANHNZ010000007.1"/>
</dbReference>